<dbReference type="AlphaFoldDB" id="A0AAV4P1U5"/>
<dbReference type="EMBL" id="BPLQ01002145">
    <property type="protein sequence ID" value="GIX89202.1"/>
    <property type="molecule type" value="Genomic_DNA"/>
</dbReference>
<keyword evidence="1" id="KW-1133">Transmembrane helix</keyword>
<evidence type="ECO:0000313" key="2">
    <source>
        <dbReference type="EMBL" id="GIX89202.1"/>
    </source>
</evidence>
<evidence type="ECO:0000313" key="3">
    <source>
        <dbReference type="Proteomes" id="UP001054837"/>
    </source>
</evidence>
<reference evidence="2 3" key="1">
    <citation type="submission" date="2021-06" db="EMBL/GenBank/DDBJ databases">
        <title>Caerostris darwini draft genome.</title>
        <authorList>
            <person name="Kono N."/>
            <person name="Arakawa K."/>
        </authorList>
    </citation>
    <scope>NUCLEOTIDE SEQUENCE [LARGE SCALE GENOMIC DNA]</scope>
</reference>
<gene>
    <name evidence="2" type="ORF">CDAR_94691</name>
</gene>
<dbReference type="Proteomes" id="UP001054837">
    <property type="component" value="Unassembled WGS sequence"/>
</dbReference>
<proteinExistence type="predicted"/>
<organism evidence="2 3">
    <name type="scientific">Caerostris darwini</name>
    <dbReference type="NCBI Taxonomy" id="1538125"/>
    <lineage>
        <taxon>Eukaryota</taxon>
        <taxon>Metazoa</taxon>
        <taxon>Ecdysozoa</taxon>
        <taxon>Arthropoda</taxon>
        <taxon>Chelicerata</taxon>
        <taxon>Arachnida</taxon>
        <taxon>Araneae</taxon>
        <taxon>Araneomorphae</taxon>
        <taxon>Entelegynae</taxon>
        <taxon>Araneoidea</taxon>
        <taxon>Araneidae</taxon>
        <taxon>Caerostris</taxon>
    </lineage>
</organism>
<name>A0AAV4P1U5_9ARAC</name>
<evidence type="ECO:0000256" key="1">
    <source>
        <dbReference type="SAM" id="Phobius"/>
    </source>
</evidence>
<accession>A0AAV4P1U5</accession>
<comment type="caution">
    <text evidence="2">The sequence shown here is derived from an EMBL/GenBank/DDBJ whole genome shotgun (WGS) entry which is preliminary data.</text>
</comment>
<keyword evidence="3" id="KW-1185">Reference proteome</keyword>
<keyword evidence="1" id="KW-0472">Membrane</keyword>
<feature type="transmembrane region" description="Helical" evidence="1">
    <location>
        <begin position="28"/>
        <end position="53"/>
    </location>
</feature>
<protein>
    <submittedName>
        <fullName evidence="2">Uncharacterized protein</fullName>
    </submittedName>
</protein>
<keyword evidence="1" id="KW-0812">Transmembrane</keyword>
<sequence length="124" mass="14136">MYFLSNLHFESPLPATKALSFFILPAEFLFLSGVSFIPGAAELVYVAAFPPFLKNFFLIRKRRGSCINCCIQSAYPEWRFYWNLLRPILKLGVRIARGQHFVADPLQGKGAVSIALEINFRFIC</sequence>